<dbReference type="GO" id="GO:0016491">
    <property type="term" value="F:oxidoreductase activity"/>
    <property type="evidence" value="ECO:0007669"/>
    <property type="project" value="UniProtKB-KW"/>
</dbReference>
<evidence type="ECO:0000256" key="9">
    <source>
        <dbReference type="ARBA" id="ARBA00023014"/>
    </source>
</evidence>
<dbReference type="PROSITE" id="PS51669">
    <property type="entry name" value="4FE4S_MOW_BIS_MGD"/>
    <property type="match status" value="1"/>
</dbReference>
<dbReference type="Gene3D" id="3.40.50.740">
    <property type="match status" value="2"/>
</dbReference>
<evidence type="ECO:0000259" key="13">
    <source>
        <dbReference type="PROSITE" id="PS51085"/>
    </source>
</evidence>
<organism evidence="16 17">
    <name type="scientific">Pseudoduganella umbonata</name>
    <dbReference type="NCBI Taxonomy" id="864828"/>
    <lineage>
        <taxon>Bacteria</taxon>
        <taxon>Pseudomonadati</taxon>
        <taxon>Pseudomonadota</taxon>
        <taxon>Betaproteobacteria</taxon>
        <taxon>Burkholderiales</taxon>
        <taxon>Oxalobacteraceae</taxon>
        <taxon>Telluria group</taxon>
        <taxon>Pseudoduganella</taxon>
    </lineage>
</organism>
<evidence type="ECO:0000256" key="10">
    <source>
        <dbReference type="ARBA" id="ARBA00023027"/>
    </source>
</evidence>
<feature type="domain" description="2Fe-2S ferredoxin-type" evidence="13">
    <location>
        <begin position="1"/>
        <end position="78"/>
    </location>
</feature>
<keyword evidence="16" id="KW-0560">Oxidoreductase</keyword>
<evidence type="ECO:0000256" key="8">
    <source>
        <dbReference type="ARBA" id="ARBA00023004"/>
    </source>
</evidence>
<dbReference type="Pfam" id="PF13510">
    <property type="entry name" value="Fer2_4"/>
    <property type="match status" value="1"/>
</dbReference>
<evidence type="ECO:0000256" key="11">
    <source>
        <dbReference type="ARBA" id="ARBA00047712"/>
    </source>
</evidence>
<dbReference type="SUPFAM" id="SSF54862">
    <property type="entry name" value="4Fe-4S ferredoxins"/>
    <property type="match status" value="1"/>
</dbReference>
<dbReference type="InterPro" id="IPR009010">
    <property type="entry name" value="Asp_de-COase-like_dom_sf"/>
</dbReference>
<dbReference type="InterPro" id="IPR000283">
    <property type="entry name" value="NADH_UbQ_OxRdtase_75kDa_su_CS"/>
</dbReference>
<feature type="domain" description="4Fe-4S His(Cys)3-ligated-type" evidence="15">
    <location>
        <begin position="78"/>
        <end position="117"/>
    </location>
</feature>
<dbReference type="SUPFAM" id="SSF50692">
    <property type="entry name" value="ADC-like"/>
    <property type="match status" value="1"/>
</dbReference>
<dbReference type="InterPro" id="IPR001041">
    <property type="entry name" value="2Fe-2S_ferredoxin-type"/>
</dbReference>
<comment type="cofactor">
    <cofactor evidence="1 12">
        <name>[4Fe-4S] cluster</name>
        <dbReference type="ChEBI" id="CHEBI:49883"/>
    </cofactor>
</comment>
<dbReference type="Pfam" id="PF10588">
    <property type="entry name" value="NADH-G_4Fe-4S_3"/>
    <property type="match status" value="1"/>
</dbReference>
<comment type="function">
    <text evidence="12">NDH-1 shuttles electrons from NADH, via FMN and iron-sulfur (Fe-S) centers, to quinones in the respiratory chain. Couples the redox reaction to proton translocation (for every two electrons transferred, four hydrogen ions are translocated across the cytoplasmic membrane), and thus conserves the redox energy in a proton gradient.</text>
</comment>
<accession>A0ABX5UI44</accession>
<dbReference type="SMART" id="SM00929">
    <property type="entry name" value="NADH-G_4Fe-4S_3"/>
    <property type="match status" value="1"/>
</dbReference>
<comment type="cofactor">
    <cofactor evidence="12">
        <name>[2Fe-2S] cluster</name>
        <dbReference type="ChEBI" id="CHEBI:190135"/>
    </cofactor>
    <text evidence="12">Binds 1 [2Fe-2S] cluster per subunit.</text>
</comment>
<feature type="domain" description="4Fe-4S Mo/W bis-MGD-type" evidence="14">
    <location>
        <begin position="216"/>
        <end position="272"/>
    </location>
</feature>
<keyword evidence="6 12" id="KW-0479">Metal-binding</keyword>
<evidence type="ECO:0000259" key="14">
    <source>
        <dbReference type="PROSITE" id="PS51669"/>
    </source>
</evidence>
<dbReference type="EC" id="7.1.1.-" evidence="12"/>
<dbReference type="PANTHER" id="PTHR43105">
    <property type="entry name" value="RESPIRATORY NITRATE REDUCTASE"/>
    <property type="match status" value="1"/>
</dbReference>
<evidence type="ECO:0000256" key="3">
    <source>
        <dbReference type="ARBA" id="ARBA00022485"/>
    </source>
</evidence>
<dbReference type="Pfam" id="PF22117">
    <property type="entry name" value="Fer4_Nqo3"/>
    <property type="match status" value="1"/>
</dbReference>
<keyword evidence="4 12" id="KW-0001">2Fe-2S</keyword>
<dbReference type="PROSITE" id="PS00641">
    <property type="entry name" value="COMPLEX1_75K_1"/>
    <property type="match status" value="1"/>
</dbReference>
<evidence type="ECO:0000259" key="15">
    <source>
        <dbReference type="PROSITE" id="PS51839"/>
    </source>
</evidence>
<dbReference type="CDD" id="cd00207">
    <property type="entry name" value="fer2"/>
    <property type="match status" value="1"/>
</dbReference>
<evidence type="ECO:0000313" key="16">
    <source>
        <dbReference type="EMBL" id="QCP11068.1"/>
    </source>
</evidence>
<dbReference type="SUPFAM" id="SSF53706">
    <property type="entry name" value="Formate dehydrogenase/DMSO reductase, domains 1-3"/>
    <property type="match status" value="1"/>
</dbReference>
<comment type="catalytic activity">
    <reaction evidence="11 12">
        <text>a quinone + NADH + 5 H(+)(in) = a quinol + NAD(+) + 4 H(+)(out)</text>
        <dbReference type="Rhea" id="RHEA:57888"/>
        <dbReference type="ChEBI" id="CHEBI:15378"/>
        <dbReference type="ChEBI" id="CHEBI:24646"/>
        <dbReference type="ChEBI" id="CHEBI:57540"/>
        <dbReference type="ChEBI" id="CHEBI:57945"/>
        <dbReference type="ChEBI" id="CHEBI:132124"/>
    </reaction>
</comment>
<evidence type="ECO:0000256" key="12">
    <source>
        <dbReference type="RuleBase" id="RU003525"/>
    </source>
</evidence>
<dbReference type="InterPro" id="IPR054351">
    <property type="entry name" value="NADH_UbQ_OxRdtase_ferredoxin"/>
</dbReference>
<sequence length="779" mass="82110">MVEIEIDGKKVEVPPGSMVMDAANKLGTYIPHFCYHKKLSIAANCRMCLVEVEKAPKPLPACATPVSAGMIVRSHSEKAVQAQKSVMEFLLINHPLDCPICDQGGECQLQDLAVGYGKNNSRYEEEKRVVVPKEAGPLVSMKEMSRCIHCTRCVRFGQEVAGVMELGMLGRGEHAEITTFVGEAVSSELSGNMIDLCPVGALTSKPFRYSARTWELSRRKSVSPHDGLGANLIVQVKQGFVKRVLPLENEAINECWISDKDRFSYEALTSADRLTRPMLKQGGEWKEVDWQTALEYIAHGLKNIRHEHGADAIAAYATAHSTLEELALLKKLASGIGSDNIDFRLRQTDFALDGQVTPWLGMPIAEVSNLQRALVIGSFLRKDHPLLASRLRAAVKNGGQLTLVHATRDDSLITVANNIVAAPSDWLAVLSGIVSAVASAKGEAAPAGFSSDFSDAAKAAAASLLSGEQKAVFLGNAAVHHPQASAIAAAAQWIANATGAKFGYLTEAANTVGGYIAGAFSQKAEAAFATPKKAYVLLNAEPELDAANPAQAVAALTSAEMVVVMSAFKHGTEYADVLLPVAPFAETSGTFVNCEGRAQSFNGTVKPLGDARPAWKVLRVLGNILGLPGFDYETSEAIRDEVLGAGVADVSSKLSNVSNAAPQAASFGAGDKLERIADVPIYFADALVRRSGPLQATVDAQAPKAVISAALAEQIAVKSGDLVQVLQGNGSAILEARVDAGLPANVVRVSAAHASTATLGGMFGPISVAKAGTAAGEGK</sequence>
<dbReference type="Pfam" id="PF22151">
    <property type="entry name" value="Fer4_NDSU1"/>
    <property type="match status" value="1"/>
</dbReference>
<keyword evidence="10 12" id="KW-0520">NAD</keyword>
<dbReference type="InterPro" id="IPR006963">
    <property type="entry name" value="Mopterin_OxRdtase_4Fe-4S_dom"/>
</dbReference>
<dbReference type="InterPro" id="IPR006656">
    <property type="entry name" value="Mopterin_OxRdtase"/>
</dbReference>
<keyword evidence="17" id="KW-1185">Reference proteome</keyword>
<dbReference type="NCBIfam" id="TIGR01973">
    <property type="entry name" value="NuoG"/>
    <property type="match status" value="1"/>
</dbReference>
<gene>
    <name evidence="16" type="ORF">FCL38_12100</name>
</gene>
<dbReference type="PROSITE" id="PS51839">
    <property type="entry name" value="4FE4S_HC3"/>
    <property type="match status" value="1"/>
</dbReference>
<keyword evidence="3 12" id="KW-0004">4Fe-4S</keyword>
<dbReference type="Gene3D" id="2.40.40.20">
    <property type="match status" value="1"/>
</dbReference>
<dbReference type="PROSITE" id="PS00642">
    <property type="entry name" value="COMPLEX1_75K_2"/>
    <property type="match status" value="1"/>
</dbReference>
<dbReference type="SUPFAM" id="SSF54292">
    <property type="entry name" value="2Fe-2S ferredoxin-like"/>
    <property type="match status" value="1"/>
</dbReference>
<name>A0ABX5UI44_9BURK</name>
<keyword evidence="7 12" id="KW-1278">Translocase</keyword>
<dbReference type="InterPro" id="IPR019574">
    <property type="entry name" value="NADH_UbQ_OxRdtase_Gsu_4Fe4S-bd"/>
</dbReference>
<comment type="similarity">
    <text evidence="2 12">Belongs to the complex I 75 kDa subunit family.</text>
</comment>
<dbReference type="InterPro" id="IPR036010">
    <property type="entry name" value="2Fe-2S_ferredoxin-like_sf"/>
</dbReference>
<dbReference type="Gene3D" id="3.10.20.740">
    <property type="match status" value="1"/>
</dbReference>
<dbReference type="PROSITE" id="PS00643">
    <property type="entry name" value="COMPLEX1_75K_3"/>
    <property type="match status" value="1"/>
</dbReference>
<proteinExistence type="inferred from homology"/>
<keyword evidence="5 12" id="KW-0874">Quinone</keyword>
<dbReference type="Gene3D" id="3.40.228.10">
    <property type="entry name" value="Dimethylsulfoxide Reductase, domain 2"/>
    <property type="match status" value="1"/>
</dbReference>
<protein>
    <recommendedName>
        <fullName evidence="12">NADH-quinone oxidoreductase</fullName>
        <ecNumber evidence="12">7.1.1.-</ecNumber>
    </recommendedName>
</protein>
<dbReference type="PROSITE" id="PS51085">
    <property type="entry name" value="2FE2S_FER_2"/>
    <property type="match status" value="1"/>
</dbReference>
<evidence type="ECO:0000256" key="6">
    <source>
        <dbReference type="ARBA" id="ARBA00022723"/>
    </source>
</evidence>
<evidence type="ECO:0000256" key="1">
    <source>
        <dbReference type="ARBA" id="ARBA00001966"/>
    </source>
</evidence>
<evidence type="ECO:0000256" key="5">
    <source>
        <dbReference type="ARBA" id="ARBA00022719"/>
    </source>
</evidence>
<evidence type="ECO:0000256" key="2">
    <source>
        <dbReference type="ARBA" id="ARBA00005404"/>
    </source>
</evidence>
<evidence type="ECO:0000256" key="4">
    <source>
        <dbReference type="ARBA" id="ARBA00022714"/>
    </source>
</evidence>
<dbReference type="Pfam" id="PF00384">
    <property type="entry name" value="Molybdopterin"/>
    <property type="match status" value="1"/>
</dbReference>
<reference evidence="16 17" key="1">
    <citation type="submission" date="2019-05" db="EMBL/GenBank/DDBJ databases">
        <title>Draft Genome Sequences of Six Type Strains of the Genus Massilia.</title>
        <authorList>
            <person name="Miess H."/>
            <person name="Frediansyhah A."/>
            <person name="Gross H."/>
        </authorList>
    </citation>
    <scope>NUCLEOTIDE SEQUENCE [LARGE SCALE GENOMIC DNA]</scope>
    <source>
        <strain evidence="16 17">DSMZ 26121</strain>
    </source>
</reference>
<dbReference type="RefSeq" id="WP_137313939.1">
    <property type="nucleotide sequence ID" value="NZ_CP040017.1"/>
</dbReference>
<dbReference type="Proteomes" id="UP000298763">
    <property type="component" value="Chromosome"/>
</dbReference>
<dbReference type="PANTHER" id="PTHR43105:SF13">
    <property type="entry name" value="NADH-UBIQUINONE OXIDOREDUCTASE 75 KDA SUBUNIT, MITOCHONDRIAL"/>
    <property type="match status" value="1"/>
</dbReference>
<evidence type="ECO:0000256" key="7">
    <source>
        <dbReference type="ARBA" id="ARBA00022967"/>
    </source>
</evidence>
<keyword evidence="8 12" id="KW-0408">Iron</keyword>
<keyword evidence="9 12" id="KW-0411">Iron-sulfur</keyword>
<dbReference type="InterPro" id="IPR050123">
    <property type="entry name" value="Prok_molybdopt-oxidoreductase"/>
</dbReference>
<evidence type="ECO:0000313" key="17">
    <source>
        <dbReference type="Proteomes" id="UP000298763"/>
    </source>
</evidence>
<dbReference type="InterPro" id="IPR010228">
    <property type="entry name" value="NADH_UbQ_OxRdtase_Gsu"/>
</dbReference>
<dbReference type="EMBL" id="CP040017">
    <property type="protein sequence ID" value="QCP11068.1"/>
    <property type="molecule type" value="Genomic_DNA"/>
</dbReference>
<dbReference type="Gene3D" id="3.30.70.20">
    <property type="match status" value="1"/>
</dbReference>